<proteinExistence type="predicted"/>
<dbReference type="SUPFAM" id="SSF52833">
    <property type="entry name" value="Thioredoxin-like"/>
    <property type="match status" value="1"/>
</dbReference>
<organism evidence="2 3">
    <name type="scientific">Thalassospira permensis NBRC 106175</name>
    <dbReference type="NCBI Taxonomy" id="1353532"/>
    <lineage>
        <taxon>Bacteria</taxon>
        <taxon>Pseudomonadati</taxon>
        <taxon>Pseudomonadota</taxon>
        <taxon>Alphaproteobacteria</taxon>
        <taxon>Rhodospirillales</taxon>
        <taxon>Thalassospiraceae</taxon>
        <taxon>Thalassospira</taxon>
    </lineage>
</organism>
<comment type="caution">
    <text evidence="2">The sequence shown here is derived from an EMBL/GenBank/DDBJ whole genome shotgun (WGS) entry which is preliminary data.</text>
</comment>
<dbReference type="PANTHER" id="PTHR43968:SF6">
    <property type="entry name" value="GLUTATHIONE S-TRANSFERASE OMEGA"/>
    <property type="match status" value="1"/>
</dbReference>
<keyword evidence="3" id="KW-1185">Reference proteome</keyword>
<dbReference type="SUPFAM" id="SSF47616">
    <property type="entry name" value="GST C-terminal domain-like"/>
    <property type="match status" value="1"/>
</dbReference>
<dbReference type="Proteomes" id="UP000027463">
    <property type="component" value="Unassembled WGS sequence"/>
</dbReference>
<gene>
    <name evidence="2" type="ORF">SMB34_17970</name>
</gene>
<name>A0ABR4TNF1_9PROT</name>
<reference evidence="2 3" key="1">
    <citation type="submission" date="2013-07" db="EMBL/GenBank/DDBJ databases">
        <title>Thalassospira permensis NBRC 106175 Genome Sequencing.</title>
        <authorList>
            <person name="Lai Q."/>
            <person name="Shao Z."/>
        </authorList>
    </citation>
    <scope>NUCLEOTIDE SEQUENCE [LARGE SCALE GENOMIC DNA]</scope>
    <source>
        <strain evidence="2 3">NBRC 106175</strain>
    </source>
</reference>
<feature type="domain" description="GST N-terminal" evidence="1">
    <location>
        <begin position="6"/>
        <end position="85"/>
    </location>
</feature>
<evidence type="ECO:0000259" key="1">
    <source>
        <dbReference type="PROSITE" id="PS50404"/>
    </source>
</evidence>
<dbReference type="InterPro" id="IPR004045">
    <property type="entry name" value="Glutathione_S-Trfase_N"/>
</dbReference>
<evidence type="ECO:0000313" key="2">
    <source>
        <dbReference type="EMBL" id="KEO56890.1"/>
    </source>
</evidence>
<dbReference type="InterPro" id="IPR036282">
    <property type="entry name" value="Glutathione-S-Trfase_C_sf"/>
</dbReference>
<dbReference type="PROSITE" id="PS50404">
    <property type="entry name" value="GST_NTER"/>
    <property type="match status" value="1"/>
</dbReference>
<dbReference type="Pfam" id="PF13409">
    <property type="entry name" value="GST_N_2"/>
    <property type="match status" value="1"/>
</dbReference>
<sequence length="239" mass="27415">MGVEHPHFKLIGHRLCPYVQRVAMVMGHYAIDHEREDIRLEDKPAWLEKFSSERQVPVLLLDQTRPLTEAAVICDYLDRINGRALYPVDLIESAEHSIWILRAERILSLTADLVYRAHNEHDCDLTLHRIGLILAILNKKFEAAGPFREVGLCMVDMAYATAFRAFPVLVYGLNRDLFAGFEHVRGWSERLLKNDIVRTVVPQTYHGELHHFIASRQSYLAKRLSMLPVPQKPALSASL</sequence>
<dbReference type="PANTHER" id="PTHR43968">
    <property type="match status" value="1"/>
</dbReference>
<dbReference type="Gene3D" id="1.20.1050.10">
    <property type="match status" value="1"/>
</dbReference>
<dbReference type="EMBL" id="AUNC01000018">
    <property type="protein sequence ID" value="KEO56890.1"/>
    <property type="molecule type" value="Genomic_DNA"/>
</dbReference>
<accession>A0ABR4TNF1</accession>
<evidence type="ECO:0000313" key="3">
    <source>
        <dbReference type="Proteomes" id="UP000027463"/>
    </source>
</evidence>
<dbReference type="InterPro" id="IPR036249">
    <property type="entry name" value="Thioredoxin-like_sf"/>
</dbReference>
<dbReference type="InterPro" id="IPR050983">
    <property type="entry name" value="GST_Omega/HSP26"/>
</dbReference>
<dbReference type="Gene3D" id="3.40.30.10">
    <property type="entry name" value="Glutaredoxin"/>
    <property type="match status" value="1"/>
</dbReference>
<protein>
    <recommendedName>
        <fullName evidence="1">GST N-terminal domain-containing protein</fullName>
    </recommendedName>
</protein>